<evidence type="ECO:0000259" key="4">
    <source>
        <dbReference type="Pfam" id="PF03781"/>
    </source>
</evidence>
<evidence type="ECO:0000256" key="1">
    <source>
        <dbReference type="ARBA" id="ARBA00023002"/>
    </source>
</evidence>
<accession>A0A402D4L6</accession>
<keyword evidence="7" id="KW-1185">Reference proteome</keyword>
<evidence type="ECO:0000313" key="6">
    <source>
        <dbReference type="EMBL" id="BDI29159.1"/>
    </source>
</evidence>
<evidence type="ECO:0000256" key="3">
    <source>
        <dbReference type="ARBA" id="ARBA00037882"/>
    </source>
</evidence>
<dbReference type="InterPro" id="IPR042095">
    <property type="entry name" value="SUMF_sf"/>
</dbReference>
<dbReference type="NCBIfam" id="TIGR03440">
    <property type="entry name" value="egtB_TIGR03440"/>
    <property type="match status" value="1"/>
</dbReference>
<dbReference type="Gene3D" id="3.90.1580.10">
    <property type="entry name" value="paralog of FGE (formylglycine-generating enzyme)"/>
    <property type="match status" value="1"/>
</dbReference>
<feature type="domain" description="Sulfatase-modifying factor enzyme-like" evidence="4">
    <location>
        <begin position="187"/>
        <end position="338"/>
    </location>
</feature>
<dbReference type="InterPro" id="IPR016187">
    <property type="entry name" value="CTDL_fold"/>
</dbReference>
<evidence type="ECO:0000259" key="5">
    <source>
        <dbReference type="Pfam" id="PF12867"/>
    </source>
</evidence>
<dbReference type="InterPro" id="IPR005532">
    <property type="entry name" value="SUMF_dom"/>
</dbReference>
<evidence type="ECO:0000313" key="7">
    <source>
        <dbReference type="Proteomes" id="UP000287394"/>
    </source>
</evidence>
<dbReference type="FunCoup" id="A0A402D4L6">
    <property type="interactions" value="46"/>
</dbReference>
<gene>
    <name evidence="6" type="ORF">CCAX7_12100</name>
</gene>
<name>A0A402D4L6_9BACT</name>
<keyword evidence="1" id="KW-0560">Oxidoreductase</keyword>
<dbReference type="EMBL" id="AP025739">
    <property type="protein sequence ID" value="BDI29159.1"/>
    <property type="molecule type" value="Genomic_DNA"/>
</dbReference>
<proteinExistence type="predicted"/>
<dbReference type="KEGG" id="ccot:CCAX7_12100"/>
<dbReference type="GO" id="GO:0052699">
    <property type="term" value="P:ergothioneine biosynthetic process"/>
    <property type="evidence" value="ECO:0007669"/>
    <property type="project" value="InterPro"/>
</dbReference>
<organism evidence="6 7">
    <name type="scientific">Capsulimonas corticalis</name>
    <dbReference type="NCBI Taxonomy" id="2219043"/>
    <lineage>
        <taxon>Bacteria</taxon>
        <taxon>Bacillati</taxon>
        <taxon>Armatimonadota</taxon>
        <taxon>Armatimonadia</taxon>
        <taxon>Capsulimonadales</taxon>
        <taxon>Capsulimonadaceae</taxon>
        <taxon>Capsulimonas</taxon>
    </lineage>
</organism>
<dbReference type="AlphaFoldDB" id="A0A402D4L6"/>
<dbReference type="SUPFAM" id="SSF56436">
    <property type="entry name" value="C-type lectin-like"/>
    <property type="match status" value="1"/>
</dbReference>
<protein>
    <submittedName>
        <fullName evidence="6">Ergothioneine biosynthesis protein EgtB</fullName>
    </submittedName>
</protein>
<dbReference type="Pfam" id="PF03781">
    <property type="entry name" value="FGE-sulfatase"/>
    <property type="match status" value="2"/>
</dbReference>
<feature type="domain" description="Sulfatase-modifying factor enzyme-like" evidence="4">
    <location>
        <begin position="345"/>
        <end position="425"/>
    </location>
</feature>
<dbReference type="PANTHER" id="PTHR23150:SF36">
    <property type="entry name" value="HERCYNINE OXYGENASE"/>
    <property type="match status" value="1"/>
</dbReference>
<keyword evidence="2" id="KW-0408">Iron</keyword>
<dbReference type="InterPro" id="IPR034660">
    <property type="entry name" value="DinB/YfiT-like"/>
</dbReference>
<dbReference type="PANTHER" id="PTHR23150">
    <property type="entry name" value="SULFATASE MODIFYING FACTOR 1, 2"/>
    <property type="match status" value="1"/>
</dbReference>
<dbReference type="Pfam" id="PF12867">
    <property type="entry name" value="DinB_2"/>
    <property type="match status" value="1"/>
</dbReference>
<dbReference type="OrthoDB" id="9768004at2"/>
<dbReference type="SUPFAM" id="SSF109854">
    <property type="entry name" value="DinB/YfiT-like putative metalloenzymes"/>
    <property type="match status" value="1"/>
</dbReference>
<dbReference type="Proteomes" id="UP000287394">
    <property type="component" value="Chromosome"/>
</dbReference>
<dbReference type="InterPro" id="IPR024775">
    <property type="entry name" value="DinB-like"/>
</dbReference>
<comment type="pathway">
    <text evidence="3">Amino-acid biosynthesis; ergothioneine biosynthesis.</text>
</comment>
<sequence length="431" mass="48585">MSSSLAATLERPCAALAGQYETVRAFTEKICAPLVTEDYAIQSMPDCSPAKWHLAHTSWFFETFVLKAVDPDYRSPHAQYDFLFNSYYNSVGDRHCRAKRGLISRPTVDETYTYRAHVDEAMRAFFAGASPEQMASMASVIEIGLHHEQQHQELMVTDLKHMFSENPLLPVYRSRETPPSPTVPALHWVAFEGGLDWIGHDGEGFSYDNEGPRHQTFLQPFQLASRLTTAGEYLAFMEDGGYRRPEFWLAEGWGIVQARGWEAPLYWERAGDGSWVQMTLSGPRPVDPSEPVCHVSFFEAEAYAAWAGARLATEAEWEVASRTVSRDGNFVESESFHPVPLTGDAPGLRQMFGDVWEWTQSPYTPYPGYRAAPGALGEYNGKFMSSQYVLRGGSCATSQTHIRSTYRNFFSPDARWQLMGIRLAKDDTCRS</sequence>
<evidence type="ECO:0000256" key="2">
    <source>
        <dbReference type="ARBA" id="ARBA00023004"/>
    </source>
</evidence>
<dbReference type="InterPro" id="IPR051043">
    <property type="entry name" value="Sulfatase_Mod_Factor_Kinase"/>
</dbReference>
<dbReference type="InterPro" id="IPR017806">
    <property type="entry name" value="EgtB"/>
</dbReference>
<feature type="domain" description="DinB-like" evidence="5">
    <location>
        <begin position="19"/>
        <end position="155"/>
    </location>
</feature>
<reference evidence="6 7" key="1">
    <citation type="journal article" date="2019" name="Int. J. Syst. Evol. Microbiol.">
        <title>Capsulimonas corticalis gen. nov., sp. nov., an aerobic capsulated bacterium, of a novel bacterial order, Capsulimonadales ord. nov., of the class Armatimonadia of the phylum Armatimonadetes.</title>
        <authorList>
            <person name="Li J."/>
            <person name="Kudo C."/>
            <person name="Tonouchi A."/>
        </authorList>
    </citation>
    <scope>NUCLEOTIDE SEQUENCE [LARGE SCALE GENOMIC DNA]</scope>
    <source>
        <strain evidence="6 7">AX-7</strain>
    </source>
</reference>
<dbReference type="RefSeq" id="WP_119324389.1">
    <property type="nucleotide sequence ID" value="NZ_AP025739.1"/>
</dbReference>